<feature type="transmembrane region" description="Helical" evidence="2">
    <location>
        <begin position="208"/>
        <end position="230"/>
    </location>
</feature>
<keyword evidence="4" id="KW-1185">Reference proteome</keyword>
<keyword evidence="2" id="KW-0812">Transmembrane</keyword>
<proteinExistence type="predicted"/>
<gene>
    <name evidence="3" type="ORF">Pan241w_51670</name>
</gene>
<dbReference type="AlphaFoldDB" id="A0A517RMD9"/>
<evidence type="ECO:0000256" key="2">
    <source>
        <dbReference type="SAM" id="Phobius"/>
    </source>
</evidence>
<keyword evidence="2" id="KW-0472">Membrane</keyword>
<evidence type="ECO:0000256" key="1">
    <source>
        <dbReference type="SAM" id="MobiDB-lite"/>
    </source>
</evidence>
<name>A0A517RMD9_9PLAN</name>
<organism evidence="3 4">
    <name type="scientific">Gimesia alba</name>
    <dbReference type="NCBI Taxonomy" id="2527973"/>
    <lineage>
        <taxon>Bacteria</taxon>
        <taxon>Pseudomonadati</taxon>
        <taxon>Planctomycetota</taxon>
        <taxon>Planctomycetia</taxon>
        <taxon>Planctomycetales</taxon>
        <taxon>Planctomycetaceae</taxon>
        <taxon>Gimesia</taxon>
    </lineage>
</organism>
<feature type="region of interest" description="Disordered" evidence="1">
    <location>
        <begin position="81"/>
        <end position="135"/>
    </location>
</feature>
<keyword evidence="2" id="KW-1133">Transmembrane helix</keyword>
<feature type="compositionally biased region" description="Polar residues" evidence="1">
    <location>
        <begin position="268"/>
        <end position="277"/>
    </location>
</feature>
<evidence type="ECO:0000313" key="4">
    <source>
        <dbReference type="Proteomes" id="UP000317171"/>
    </source>
</evidence>
<feature type="region of interest" description="Disordered" evidence="1">
    <location>
        <begin position="259"/>
        <end position="287"/>
    </location>
</feature>
<evidence type="ECO:0000313" key="3">
    <source>
        <dbReference type="EMBL" id="QDT45050.1"/>
    </source>
</evidence>
<reference evidence="3 4" key="1">
    <citation type="submission" date="2019-02" db="EMBL/GenBank/DDBJ databases">
        <title>Deep-cultivation of Planctomycetes and their phenomic and genomic characterization uncovers novel biology.</title>
        <authorList>
            <person name="Wiegand S."/>
            <person name="Jogler M."/>
            <person name="Boedeker C."/>
            <person name="Pinto D."/>
            <person name="Vollmers J."/>
            <person name="Rivas-Marin E."/>
            <person name="Kohn T."/>
            <person name="Peeters S.H."/>
            <person name="Heuer A."/>
            <person name="Rast P."/>
            <person name="Oberbeckmann S."/>
            <person name="Bunk B."/>
            <person name="Jeske O."/>
            <person name="Meyerdierks A."/>
            <person name="Storesund J.E."/>
            <person name="Kallscheuer N."/>
            <person name="Luecker S."/>
            <person name="Lage O.M."/>
            <person name="Pohl T."/>
            <person name="Merkel B.J."/>
            <person name="Hornburger P."/>
            <person name="Mueller R.-W."/>
            <person name="Bruemmer F."/>
            <person name="Labrenz M."/>
            <person name="Spormann A.M."/>
            <person name="Op den Camp H."/>
            <person name="Overmann J."/>
            <person name="Amann R."/>
            <person name="Jetten M.S.M."/>
            <person name="Mascher T."/>
            <person name="Medema M.H."/>
            <person name="Devos D.P."/>
            <person name="Kaster A.-K."/>
            <person name="Ovreas L."/>
            <person name="Rohde M."/>
            <person name="Galperin M.Y."/>
            <person name="Jogler C."/>
        </authorList>
    </citation>
    <scope>NUCLEOTIDE SEQUENCE [LARGE SCALE GENOMIC DNA]</scope>
    <source>
        <strain evidence="3 4">Pan241w</strain>
    </source>
</reference>
<protein>
    <submittedName>
        <fullName evidence="3">Uncharacterized protein</fullName>
    </submittedName>
</protein>
<sequence>MWCTSCQSEVAAEVSTDSKRIHCAICGNDLGTTSAARMSDKTKEARELLARWSNHDVLDPYGPLSKSETRPQVATSLFDQPEKQYPKPAPQPSVEPQVEQHIEPPLPTPESIPVDSYEQSSDPAEETMHHDSLENEESVAYQPPRVPQLHSEYRDIQDLIEEDDQSPNWLGLVGQLMAYGGVAVLTIGTTLVLWGYYGGPANYASTGWLISTAGQMLLFLGVITLVSAGMEHTSTSVSRRIDRLGQRIFLFEQAMLEQQESQKKRQTTSRPPQTSASVPEAASRKSA</sequence>
<dbReference type="RefSeq" id="WP_145221019.1">
    <property type="nucleotide sequence ID" value="NZ_CP036269.1"/>
</dbReference>
<dbReference type="Proteomes" id="UP000317171">
    <property type="component" value="Chromosome"/>
</dbReference>
<dbReference type="KEGG" id="gaz:Pan241w_51670"/>
<dbReference type="OrthoDB" id="210138at2"/>
<accession>A0A517RMD9</accession>
<dbReference type="EMBL" id="CP036269">
    <property type="protein sequence ID" value="QDT45050.1"/>
    <property type="molecule type" value="Genomic_DNA"/>
</dbReference>
<feature type="transmembrane region" description="Helical" evidence="2">
    <location>
        <begin position="176"/>
        <end position="196"/>
    </location>
</feature>